<keyword evidence="1" id="KW-0808">Transferase</keyword>
<dbReference type="GO" id="GO:0016740">
    <property type="term" value="F:transferase activity"/>
    <property type="evidence" value="ECO:0007669"/>
    <property type="project" value="UniProtKB-KW"/>
</dbReference>
<sequence length="311" mass="35488">MHPDSKMDTNVPHVYPKLSLEERFYNLDQEEREFFKKETGIKDDEELKTHLIAVQTKAYSIYRYPCIRIFEFARLKIARQPAYPDFLMLGRQRKRAIFLDLACCFGNDTRKAIQDGYPAENVLAADLHADSDFWQLGHEMFRSSQQSFPVPFLQGDILDSSFLDGVAPFTKETPPNIPVPDLSTLNSLNPLRGHLSACFTGAFFHLFDEEGQKAIAIKLAGLLSPEPGSMLFGVHGSMAEKGIWHPTGSERYMFCHSPSSWKELWEEVFGKGNDVEVKAQVIREIGGDDFFGMYPGNKHPYHIMQWSVTRV</sequence>
<gene>
    <name evidence="3" type="ORF">BT96DRAFT_854038</name>
</gene>
<feature type="non-terminal residue" evidence="3">
    <location>
        <position position="311"/>
    </location>
</feature>
<evidence type="ECO:0000313" key="4">
    <source>
        <dbReference type="Proteomes" id="UP000799118"/>
    </source>
</evidence>
<dbReference type="PANTHER" id="PTHR35897:SF1">
    <property type="entry name" value="METHYLTRANSFERASE AUSD"/>
    <property type="match status" value="1"/>
</dbReference>
<dbReference type="EMBL" id="ML769419">
    <property type="protein sequence ID" value="KAE9404088.1"/>
    <property type="molecule type" value="Genomic_DNA"/>
</dbReference>
<protein>
    <recommendedName>
        <fullName evidence="5">Methyltransferase domain-containing protein</fullName>
    </recommendedName>
</protein>
<dbReference type="PANTHER" id="PTHR35897">
    <property type="entry name" value="METHYLTRANSFERASE AUSD"/>
    <property type="match status" value="1"/>
</dbReference>
<accession>A0A6A4I3V4</accession>
<reference evidence="3" key="1">
    <citation type="journal article" date="2019" name="Environ. Microbiol.">
        <title>Fungal ecological strategies reflected in gene transcription - a case study of two litter decomposers.</title>
        <authorList>
            <person name="Barbi F."/>
            <person name="Kohler A."/>
            <person name="Barry K."/>
            <person name="Baskaran P."/>
            <person name="Daum C."/>
            <person name="Fauchery L."/>
            <person name="Ihrmark K."/>
            <person name="Kuo A."/>
            <person name="LaButti K."/>
            <person name="Lipzen A."/>
            <person name="Morin E."/>
            <person name="Grigoriev I.V."/>
            <person name="Henrissat B."/>
            <person name="Lindahl B."/>
            <person name="Martin F."/>
        </authorList>
    </citation>
    <scope>NUCLEOTIDE SEQUENCE</scope>
    <source>
        <strain evidence="3">JB14</strain>
    </source>
</reference>
<name>A0A6A4I3V4_9AGAR</name>
<dbReference type="InterPro" id="IPR051654">
    <property type="entry name" value="Meroterpenoid_MTases"/>
</dbReference>
<evidence type="ECO:0000256" key="2">
    <source>
        <dbReference type="ARBA" id="ARBA00022691"/>
    </source>
</evidence>
<dbReference type="AlphaFoldDB" id="A0A6A4I3V4"/>
<evidence type="ECO:0008006" key="5">
    <source>
        <dbReference type="Google" id="ProtNLM"/>
    </source>
</evidence>
<evidence type="ECO:0000256" key="1">
    <source>
        <dbReference type="ARBA" id="ARBA00022679"/>
    </source>
</evidence>
<dbReference type="Proteomes" id="UP000799118">
    <property type="component" value="Unassembled WGS sequence"/>
</dbReference>
<dbReference type="OrthoDB" id="2094832at2759"/>
<organism evidence="3 4">
    <name type="scientific">Gymnopus androsaceus JB14</name>
    <dbReference type="NCBI Taxonomy" id="1447944"/>
    <lineage>
        <taxon>Eukaryota</taxon>
        <taxon>Fungi</taxon>
        <taxon>Dikarya</taxon>
        <taxon>Basidiomycota</taxon>
        <taxon>Agaricomycotina</taxon>
        <taxon>Agaricomycetes</taxon>
        <taxon>Agaricomycetidae</taxon>
        <taxon>Agaricales</taxon>
        <taxon>Marasmiineae</taxon>
        <taxon>Omphalotaceae</taxon>
        <taxon>Gymnopus</taxon>
    </lineage>
</organism>
<keyword evidence="4" id="KW-1185">Reference proteome</keyword>
<evidence type="ECO:0000313" key="3">
    <source>
        <dbReference type="EMBL" id="KAE9404088.1"/>
    </source>
</evidence>
<proteinExistence type="predicted"/>
<keyword evidence="2" id="KW-0949">S-adenosyl-L-methionine</keyword>